<evidence type="ECO:0000256" key="1">
    <source>
        <dbReference type="ARBA" id="ARBA00001974"/>
    </source>
</evidence>
<dbReference type="Pfam" id="PF07992">
    <property type="entry name" value="Pyr_redox_2"/>
    <property type="match status" value="1"/>
</dbReference>
<keyword evidence="5" id="KW-0560">Oxidoreductase</keyword>
<reference evidence="11" key="1">
    <citation type="submission" date="2020-02" db="EMBL/GenBank/DDBJ databases">
        <authorList>
            <person name="Fontana A."/>
            <person name="Patrone V."/>
            <person name="Morelli L."/>
        </authorList>
    </citation>
    <scope>NUCLEOTIDE SEQUENCE</scope>
    <source>
        <strain evidence="10">CCUG 30943</strain>
        <strain evidence="11">CCUG 43002</strain>
    </source>
</reference>
<keyword evidence="6" id="KW-0558">Oxidation</keyword>
<evidence type="ECO:0000256" key="7">
    <source>
        <dbReference type="ARBA" id="ARBA00023284"/>
    </source>
</evidence>
<evidence type="ECO:0000256" key="2">
    <source>
        <dbReference type="ARBA" id="ARBA00009130"/>
    </source>
</evidence>
<evidence type="ECO:0000313" key="12">
    <source>
        <dbReference type="Proteomes" id="UP000728106"/>
    </source>
</evidence>
<dbReference type="InterPro" id="IPR004099">
    <property type="entry name" value="Pyr_nucl-diS_OxRdtase_dimer"/>
</dbReference>
<dbReference type="PRINTS" id="PR00368">
    <property type="entry name" value="FADPNR"/>
</dbReference>
<evidence type="ECO:0000313" key="11">
    <source>
        <dbReference type="EMBL" id="MBJ7639282.1"/>
    </source>
</evidence>
<feature type="domain" description="Pyridine nucleotide-disulphide oxidoreductase dimerisation" evidence="8">
    <location>
        <begin position="335"/>
        <end position="438"/>
    </location>
</feature>
<name>A0A4Z0RKJ8_WEICO</name>
<dbReference type="PANTHER" id="PTHR43429:SF1">
    <property type="entry name" value="NAD(P)H SULFUR OXIDOREDUCTASE (COA-DEPENDENT)"/>
    <property type="match status" value="1"/>
</dbReference>
<evidence type="ECO:0000256" key="4">
    <source>
        <dbReference type="ARBA" id="ARBA00022827"/>
    </source>
</evidence>
<dbReference type="AlphaFoldDB" id="A0A4Z0RKJ8"/>
<proteinExistence type="inferred from homology"/>
<dbReference type="InterPro" id="IPR036188">
    <property type="entry name" value="FAD/NAD-bd_sf"/>
</dbReference>
<keyword evidence="7" id="KW-0676">Redox-active center</keyword>
<dbReference type="InterPro" id="IPR023753">
    <property type="entry name" value="FAD/NAD-binding_dom"/>
</dbReference>
<dbReference type="InterPro" id="IPR050260">
    <property type="entry name" value="FAD-bd_OxRdtase"/>
</dbReference>
<keyword evidence="3" id="KW-0285">Flavoprotein</keyword>
<dbReference type="EMBL" id="JAAOCX010000007">
    <property type="protein sequence ID" value="MBJ7632799.1"/>
    <property type="molecule type" value="Genomic_DNA"/>
</dbReference>
<accession>A0A4Z0RKJ8</accession>
<comment type="cofactor">
    <cofactor evidence="1">
        <name>FAD</name>
        <dbReference type="ChEBI" id="CHEBI:57692"/>
    </cofactor>
</comment>
<keyword evidence="12" id="KW-1185">Reference proteome</keyword>
<dbReference type="PANTHER" id="PTHR43429">
    <property type="entry name" value="PYRIDINE NUCLEOTIDE-DISULFIDE OXIDOREDUCTASE DOMAIN-CONTAINING"/>
    <property type="match status" value="1"/>
</dbReference>
<dbReference type="PRINTS" id="PR00411">
    <property type="entry name" value="PNDRDTASEI"/>
</dbReference>
<evidence type="ECO:0000256" key="3">
    <source>
        <dbReference type="ARBA" id="ARBA00022630"/>
    </source>
</evidence>
<dbReference type="Gene3D" id="3.30.390.30">
    <property type="match status" value="1"/>
</dbReference>
<keyword evidence="4" id="KW-0274">FAD</keyword>
<sequence length="458" mass="49028">MTKEKVAIIGASHGGHEAALELLTQSDNFEVTIFEAGDFVSFMSCGMTLYLTGRVPEAEAVRNFKPADIESLGGHVLNNTKVTGIDADKQVLTLNGDTKAQFAYDKLILSVGVTPARLALPGSENANIVPMRGYESAKQLKTYIDDASVENIAVIGAGYIGIEAVEAMVEAGKHVTVLDLLPRVLGAYLDADMTTRITDALIEHGVAVHVGEVIKRYKGDDNGRVTAVVTDAGEYPADVVIEGIGVKANTSEFADVLQLDQRGWIETDRYLRTNLPNVYAIGDAIKPFYIPSGKQQPVALASTARREAQYVAHTIINGEAKAPFKGVVGASALSVFEYNFASAGLNEVTAQRSGVEIASVTLVDTRRPAFVPDVSGNGEIIVRLAYTPETQTIVGGAVMAKHYDVTAHGNTLALAIAQRLTLTDLAEADFFFQPGFDRQWSSLNLAAQKALGYGEFTK</sequence>
<dbReference type="EMBL" id="JAAOCP010000008">
    <property type="protein sequence ID" value="MBJ7639282.1"/>
    <property type="molecule type" value="Genomic_DNA"/>
</dbReference>
<dbReference type="Pfam" id="PF02852">
    <property type="entry name" value="Pyr_redox_dim"/>
    <property type="match status" value="1"/>
</dbReference>
<dbReference type="RefSeq" id="WP_003610598.1">
    <property type="nucleotide sequence ID" value="NZ_ALXH01000064.1"/>
</dbReference>
<evidence type="ECO:0000256" key="6">
    <source>
        <dbReference type="ARBA" id="ARBA00023097"/>
    </source>
</evidence>
<dbReference type="Proteomes" id="UP000808038">
    <property type="component" value="Unassembled WGS sequence"/>
</dbReference>
<evidence type="ECO:0000313" key="10">
    <source>
        <dbReference type="EMBL" id="MBJ7632799.1"/>
    </source>
</evidence>
<dbReference type="InterPro" id="IPR016156">
    <property type="entry name" value="FAD/NAD-linked_Rdtase_dimer_sf"/>
</dbReference>
<comment type="caution">
    <text evidence="11">The sequence shown here is derived from an EMBL/GenBank/DDBJ whole genome shotgun (WGS) entry which is preliminary data.</text>
</comment>
<reference evidence="11 12" key="2">
    <citation type="journal article" date="2021" name="Int. J. Food Microbiol.">
        <title>Safety demonstration of a microbial species for use in the food chain: Weissella confusa.</title>
        <authorList>
            <person name="Bourdichon F."/>
            <person name="Patrone V."/>
            <person name="Fontana A."/>
            <person name="Milani G."/>
            <person name="Morelli L."/>
        </authorList>
    </citation>
    <scope>NUCLEOTIDE SEQUENCE [LARGE SCALE GENOMIC DNA]</scope>
    <source>
        <strain evidence="10">CCUG 30943</strain>
        <strain evidence="11 12">CCUG 43002</strain>
    </source>
</reference>
<protein>
    <submittedName>
        <fullName evidence="11">FAD-dependent oxidoreductase</fullName>
    </submittedName>
</protein>
<gene>
    <name evidence="11" type="ORF">HAU20_07785</name>
    <name evidence="10" type="ORF">HAU43_06840</name>
</gene>
<comment type="similarity">
    <text evidence="2">Belongs to the class-III pyridine nucleotide-disulfide oxidoreductase family.</text>
</comment>
<dbReference type="Proteomes" id="UP000728106">
    <property type="component" value="Unassembled WGS sequence"/>
</dbReference>
<dbReference type="SUPFAM" id="SSF55424">
    <property type="entry name" value="FAD/NAD-linked reductases, dimerisation (C-terminal) domain"/>
    <property type="match status" value="1"/>
</dbReference>
<dbReference type="Gene3D" id="3.50.50.60">
    <property type="entry name" value="FAD/NAD(P)-binding domain"/>
    <property type="match status" value="2"/>
</dbReference>
<evidence type="ECO:0000259" key="8">
    <source>
        <dbReference type="Pfam" id="PF02852"/>
    </source>
</evidence>
<evidence type="ECO:0000256" key="5">
    <source>
        <dbReference type="ARBA" id="ARBA00023002"/>
    </source>
</evidence>
<organism evidence="11 12">
    <name type="scientific">Weissella confusa</name>
    <name type="common">Lactobacillus confusus</name>
    <dbReference type="NCBI Taxonomy" id="1583"/>
    <lineage>
        <taxon>Bacteria</taxon>
        <taxon>Bacillati</taxon>
        <taxon>Bacillota</taxon>
        <taxon>Bacilli</taxon>
        <taxon>Lactobacillales</taxon>
        <taxon>Lactobacillaceae</taxon>
        <taxon>Weissella</taxon>
    </lineage>
</organism>
<dbReference type="SUPFAM" id="SSF51905">
    <property type="entry name" value="FAD/NAD(P)-binding domain"/>
    <property type="match status" value="1"/>
</dbReference>
<evidence type="ECO:0000259" key="9">
    <source>
        <dbReference type="Pfam" id="PF07992"/>
    </source>
</evidence>
<feature type="domain" description="FAD/NAD(P)-binding" evidence="9">
    <location>
        <begin position="5"/>
        <end position="308"/>
    </location>
</feature>
<dbReference type="GO" id="GO:0016491">
    <property type="term" value="F:oxidoreductase activity"/>
    <property type="evidence" value="ECO:0007669"/>
    <property type="project" value="UniProtKB-KW"/>
</dbReference>